<protein>
    <recommendedName>
        <fullName evidence="4">FAD/NAD(P)-binding domain-containing protein</fullName>
    </recommendedName>
</protein>
<dbReference type="SUPFAM" id="SSF51905">
    <property type="entry name" value="FAD/NAD(P)-binding domain"/>
    <property type="match status" value="1"/>
</dbReference>
<dbReference type="OrthoDB" id="4570620at2759"/>
<evidence type="ECO:0000256" key="1">
    <source>
        <dbReference type="ARBA" id="ARBA00009333"/>
    </source>
</evidence>
<reference evidence="5 6" key="1">
    <citation type="submission" date="2015-09" db="EMBL/GenBank/DDBJ databases">
        <title>Host preference determinants of Valsa canker pathogens revealed by comparative genomics.</title>
        <authorList>
            <person name="Yin Z."/>
            <person name="Huang L."/>
        </authorList>
    </citation>
    <scope>NUCLEOTIDE SEQUENCE [LARGE SCALE GENOMIC DNA]</scope>
    <source>
        <strain evidence="5 6">03-1</strain>
    </source>
</reference>
<evidence type="ECO:0000256" key="2">
    <source>
        <dbReference type="ARBA" id="ARBA00022630"/>
    </source>
</evidence>
<dbReference type="Gene3D" id="3.50.50.60">
    <property type="entry name" value="FAD/NAD(P)-binding domain"/>
    <property type="match status" value="2"/>
</dbReference>
<name>A0A423W4U5_9PEZI</name>
<gene>
    <name evidence="5" type="ORF">VMCG_07179</name>
</gene>
<dbReference type="GO" id="GO:0097237">
    <property type="term" value="P:cellular response to toxic substance"/>
    <property type="evidence" value="ECO:0007669"/>
    <property type="project" value="UniProtKB-ARBA"/>
</dbReference>
<evidence type="ECO:0000313" key="5">
    <source>
        <dbReference type="EMBL" id="ROV98354.1"/>
    </source>
</evidence>
<dbReference type="InterPro" id="IPR036188">
    <property type="entry name" value="FAD/NAD-bd_sf"/>
</dbReference>
<keyword evidence="2" id="KW-0285">Flavoprotein</keyword>
<dbReference type="EMBL" id="LKEA01000026">
    <property type="protein sequence ID" value="ROV98354.1"/>
    <property type="molecule type" value="Genomic_DNA"/>
</dbReference>
<comment type="caution">
    <text evidence="5">The sequence shown here is derived from an EMBL/GenBank/DDBJ whole genome shotgun (WGS) entry which is preliminary data.</text>
</comment>
<proteinExistence type="inferred from homology"/>
<dbReference type="GO" id="GO:0016491">
    <property type="term" value="F:oxidoreductase activity"/>
    <property type="evidence" value="ECO:0007669"/>
    <property type="project" value="UniProtKB-KW"/>
</dbReference>
<dbReference type="Pfam" id="PF07992">
    <property type="entry name" value="Pyr_redox_2"/>
    <property type="match status" value="1"/>
</dbReference>
<organism evidence="5 6">
    <name type="scientific">Cytospora schulzeri</name>
    <dbReference type="NCBI Taxonomy" id="448051"/>
    <lineage>
        <taxon>Eukaryota</taxon>
        <taxon>Fungi</taxon>
        <taxon>Dikarya</taxon>
        <taxon>Ascomycota</taxon>
        <taxon>Pezizomycotina</taxon>
        <taxon>Sordariomycetes</taxon>
        <taxon>Sordariomycetidae</taxon>
        <taxon>Diaporthales</taxon>
        <taxon>Cytosporaceae</taxon>
        <taxon>Cytospora</taxon>
    </lineage>
</organism>
<dbReference type="STRING" id="356882.A0A423W4U5"/>
<evidence type="ECO:0000256" key="3">
    <source>
        <dbReference type="ARBA" id="ARBA00023002"/>
    </source>
</evidence>
<dbReference type="InterPro" id="IPR050097">
    <property type="entry name" value="Ferredoxin-NADP_redctase_2"/>
</dbReference>
<evidence type="ECO:0000313" key="6">
    <source>
        <dbReference type="Proteomes" id="UP000283895"/>
    </source>
</evidence>
<dbReference type="PRINTS" id="PR00469">
    <property type="entry name" value="PNDRDTASEII"/>
</dbReference>
<keyword evidence="6" id="KW-1185">Reference proteome</keyword>
<evidence type="ECO:0000259" key="4">
    <source>
        <dbReference type="Pfam" id="PF07992"/>
    </source>
</evidence>
<dbReference type="PANTHER" id="PTHR48105">
    <property type="entry name" value="THIOREDOXIN REDUCTASE 1-RELATED-RELATED"/>
    <property type="match status" value="1"/>
</dbReference>
<feature type="domain" description="FAD/NAD(P)-binding" evidence="4">
    <location>
        <begin position="65"/>
        <end position="199"/>
    </location>
</feature>
<dbReference type="InterPro" id="IPR023753">
    <property type="entry name" value="FAD/NAD-binding_dom"/>
</dbReference>
<comment type="similarity">
    <text evidence="1">Belongs to the class-II pyridine nucleotide-disulfide oxidoreductase family.</text>
</comment>
<keyword evidence="3" id="KW-0560">Oxidoreductase</keyword>
<dbReference type="AlphaFoldDB" id="A0A423W4U5"/>
<sequence>MACIPPAFLFAPGKRHSLFEASHNELCAIVMLLNKAFPLLSLLALVQAAATPDSLIPRAIDQNSYDAIVIGGGPSGLSALSGLARVRRNVLLIDSGEYRNNATRHMHDVIGMDGVTPAYYRWLARKLLADYDTVTMTNGTVTKIEAQDSNNTSFTVQATLPSGEKTLSARKIVLATGLKDDIPDTPGLQENWGKGIYWCPWCDGHEHEFQSLGLLASLDDVAELVREVSTLNFDVVAFVNGTDTPEARSATDESFPGWEDYLELAEVTVYNQTISSITRLRDGSDPDADPSLPSVAEYDLFRVDLDDGTSVRRAAFFVSFPDEQRSSVGADLGVTLYGGRLFADQSKGFLTNVPGVYAVGDANSNNITNVPSAIFTGKRAAVYLHVQLAREDVAAEIAAYNGTELEARDSWRLDPRDVWDRMNGQPGELLYAGKFEE</sequence>
<accession>A0A423W4U5</accession>
<dbReference type="PRINTS" id="PR00368">
    <property type="entry name" value="FADPNR"/>
</dbReference>
<dbReference type="Proteomes" id="UP000283895">
    <property type="component" value="Unassembled WGS sequence"/>
</dbReference>